<dbReference type="GO" id="GO:0090537">
    <property type="term" value="C:CERF complex"/>
    <property type="evidence" value="ECO:0007669"/>
    <property type="project" value="InterPro"/>
</dbReference>
<feature type="domain" description="Bromo" evidence="4">
    <location>
        <begin position="399"/>
        <end position="469"/>
    </location>
</feature>
<dbReference type="Gene3D" id="1.20.920.10">
    <property type="entry name" value="Bromodomain-like"/>
    <property type="match status" value="1"/>
</dbReference>
<feature type="compositionally biased region" description="Polar residues" evidence="3">
    <location>
        <begin position="1291"/>
        <end position="1303"/>
    </location>
</feature>
<sequence length="1557" mass="175311">MDDIQSWSEVPSIAHFCSLFRAAFNLLDFDIEELEEALLTDGAEDAGSSLLQELIVRLLCGCVQSNEISTFNYQMFLRRLFRQKCHEYGRENPFNTDIDFQFLPLRTKVEILHALCDFRLDADDVQDLLKNLESDSLRVEPLGHDENKSAYWYFYGTRLYREDFPKNKKIRDKRRKSKEEKRKKKRSKISYESDIEDDIAPGIWQVVCYTEEDWEKLAMKFKGSTCKDEKDLHRTLTEDFLPEIPRLFAEKERLQKKRMMEYQPRRQSSRLEKLKQKEEEEKILAKEEEEKLRLEKEERDRRERLMARTVRAFQRASSGSGSECGSYRNERERERDGTPAQEESHQLLIGRQTNNSLASATGQIIIQPPRRKKLRSKQVYKTSAEDLRTGMYKILEYIKNHEEAWPFVDPVDENYAPRYYSVIRKPMDLQRMEDKLDSGEYLTFNEFRNDFQLIVDNCRQYNGSENEYTEMVRNLQEAFQEAVDRYLESDPSSDEEVAVEFPPAFGNQKVKEHGKKKRKLKRKEKDQLKDKENKKKKYESDDSESKPPSLKPQRIRSPLSEKSGSIPGSDFDDREPDFLRENSPPQLIKGTEMDMTEDSSTDSRSKVLPKPKTEKPRKGTGVIKNVAAIEALSLATEQTLKDINKWLDDTPRFSEFSSASNSPSHFLSAEEFENGSSRFDGDSKKPFKTDKPRMKDKDGVKKKKGMDLMKPKRKEMQRTIERLQPGKSKGNLITNLTKAKENVEESGLSIGLGLGKLVKESRNALLVKTDETAPKLSLGTVLKNDIIGFGKSKHSFDEKDGVKKESPLDDMENDMSEEKLDVSKTNVNSAGFDNVAKRSPDVKSEVKNEEYSKDKENDYSDKTKSDDVKSQLPEEKKRVAVKEITNKNKPTPNLSAWFKAFGAPKAPSTPKRKPEANDPPPTLGRASLSPSQESRSELAFKSGGDGKEKDKTWYQDTFRNSPNPGTGSKDKIEAPPSVEMEEPRSVSVASPMPSPDVRPGSASSLVQPLSNLPPAPRQRKASTSSSMSERSSFSQDPMDGSSPHLSMDERLGGYPAPYPSPLHRSPVAASPVLASPKGEDINKSGYASINGTIRVGFYQDTSSNFQKSSPEKQSPNSNSPRDQSNSSPFQSYSSYVYPPTVSQSANMANVYGQPTHSAAAGNYPSYPSGTSANPAGLYENLSQYSLSSMMNYADQSFRSTKPQENYNFSPRPSSYSTPEASPKPPSSVFPVKKRLYAEIEAGRLQIPNETPKIMDSQRSHLQSSQNDGSGNRNLYTDPRDTTALSFSSLQQPEMHLQSSQQYDRYSHPTARLHQAPDISRYQSSDSSSRLTCDLSKPPHDSDGKESSLTSQPLSYSVEPGNAQGSEVENLSRFRPEISRLQLPADYSKLQQNDVTKMLSDPGLSGEIGKSKYGISSPENPRGLGNLMDNLGRLQPQPIPNPVSSANRACYTNPMEAAGLGRLLQPPVSKNALTEDGDGVFRNKYPPGIDPIGKLSTVAAELPGTGRGETRLRVACESRADILRGQQSRIAYSVHCLISVVDGRVSAAEFIKSVAHSR</sequence>
<evidence type="ECO:0000313" key="5">
    <source>
        <dbReference type="EMBL" id="KAL0280188.1"/>
    </source>
</evidence>
<feature type="compositionally biased region" description="Basic and acidic residues" evidence="3">
    <location>
        <begin position="523"/>
        <end position="545"/>
    </location>
</feature>
<feature type="compositionally biased region" description="Polar residues" evidence="3">
    <location>
        <begin position="954"/>
        <end position="966"/>
    </location>
</feature>
<organism evidence="5">
    <name type="scientific">Menopon gallinae</name>
    <name type="common">poultry shaft louse</name>
    <dbReference type="NCBI Taxonomy" id="328185"/>
    <lineage>
        <taxon>Eukaryota</taxon>
        <taxon>Metazoa</taxon>
        <taxon>Ecdysozoa</taxon>
        <taxon>Arthropoda</taxon>
        <taxon>Hexapoda</taxon>
        <taxon>Insecta</taxon>
        <taxon>Pterygota</taxon>
        <taxon>Neoptera</taxon>
        <taxon>Paraneoptera</taxon>
        <taxon>Psocodea</taxon>
        <taxon>Troctomorpha</taxon>
        <taxon>Phthiraptera</taxon>
        <taxon>Amblycera</taxon>
        <taxon>Menoponidae</taxon>
        <taxon>Menopon</taxon>
    </lineage>
</organism>
<feature type="region of interest" description="Disordered" evidence="3">
    <location>
        <begin position="1242"/>
        <end position="1279"/>
    </location>
</feature>
<feature type="compositionally biased region" description="Basic and acidic residues" evidence="3">
    <location>
        <begin position="835"/>
        <end position="886"/>
    </location>
</feature>
<feature type="compositionally biased region" description="Low complexity" evidence="3">
    <location>
        <begin position="655"/>
        <end position="667"/>
    </location>
</feature>
<name>A0AAW2IEQ6_9NEOP</name>
<feature type="region of interest" description="Disordered" evidence="3">
    <location>
        <begin position="792"/>
        <end position="1085"/>
    </location>
</feature>
<evidence type="ECO:0000256" key="1">
    <source>
        <dbReference type="ARBA" id="ARBA00023117"/>
    </source>
</evidence>
<comment type="caution">
    <text evidence="5">The sequence shown here is derived from an EMBL/GenBank/DDBJ whole genome shotgun (WGS) entry which is preliminary data.</text>
</comment>
<dbReference type="InterPro" id="IPR036427">
    <property type="entry name" value="Bromodomain-like_sf"/>
</dbReference>
<feature type="compositionally biased region" description="Polar residues" evidence="3">
    <location>
        <begin position="1198"/>
        <end position="1219"/>
    </location>
</feature>
<feature type="compositionally biased region" description="Polar residues" evidence="3">
    <location>
        <begin position="1100"/>
        <end position="1123"/>
    </location>
</feature>
<accession>A0AAW2IEQ6</accession>
<protein>
    <recommendedName>
        <fullName evidence="4">Bromo domain-containing protein</fullName>
    </recommendedName>
</protein>
<feature type="region of interest" description="Disordered" evidence="3">
    <location>
        <begin position="1198"/>
        <end position="1228"/>
    </location>
</feature>
<dbReference type="GO" id="GO:0006338">
    <property type="term" value="P:chromatin remodeling"/>
    <property type="evidence" value="ECO:0007669"/>
    <property type="project" value="InterPro"/>
</dbReference>
<dbReference type="Pfam" id="PF00439">
    <property type="entry name" value="Bromodomain"/>
    <property type="match status" value="1"/>
</dbReference>
<dbReference type="PRINTS" id="PR00503">
    <property type="entry name" value="BROMODOMAIN"/>
</dbReference>
<dbReference type="CDD" id="cd05509">
    <property type="entry name" value="Bromo_gcn5_like"/>
    <property type="match status" value="1"/>
</dbReference>
<feature type="compositionally biased region" description="Basic and acidic residues" evidence="3">
    <location>
        <begin position="1336"/>
        <end position="1345"/>
    </location>
</feature>
<dbReference type="PANTHER" id="PTHR47092">
    <property type="entry name" value="CAT EYE SYNDROME CRITICAL REGION PROTEIN 2"/>
    <property type="match status" value="1"/>
</dbReference>
<dbReference type="InterPro" id="IPR029614">
    <property type="entry name" value="CECR2"/>
</dbReference>
<feature type="compositionally biased region" description="Polar residues" evidence="3">
    <location>
        <begin position="1259"/>
        <end position="1274"/>
    </location>
</feature>
<evidence type="ECO:0000256" key="3">
    <source>
        <dbReference type="SAM" id="MobiDB-lite"/>
    </source>
</evidence>
<dbReference type="EMBL" id="JARGDH010000001">
    <property type="protein sequence ID" value="KAL0280188.1"/>
    <property type="molecule type" value="Genomic_DNA"/>
</dbReference>
<feature type="region of interest" description="Disordered" evidence="3">
    <location>
        <begin position="310"/>
        <end position="345"/>
    </location>
</feature>
<dbReference type="PANTHER" id="PTHR47092:SF1">
    <property type="entry name" value="CHROMATIN REMODELING REGULATOR CECR2"/>
    <property type="match status" value="1"/>
</dbReference>
<dbReference type="InterPro" id="IPR001487">
    <property type="entry name" value="Bromodomain"/>
</dbReference>
<feature type="compositionally biased region" description="Basic and acidic residues" evidence="3">
    <location>
        <begin position="328"/>
        <end position="345"/>
    </location>
</feature>
<feature type="compositionally biased region" description="Basic residues" evidence="3">
    <location>
        <begin position="512"/>
        <end position="522"/>
    </location>
</feature>
<dbReference type="SUPFAM" id="SSF47370">
    <property type="entry name" value="Bromodomain"/>
    <property type="match status" value="1"/>
</dbReference>
<evidence type="ECO:0000259" key="4">
    <source>
        <dbReference type="PROSITE" id="PS50014"/>
    </source>
</evidence>
<gene>
    <name evidence="5" type="ORF">PYX00_001561</name>
</gene>
<feature type="region of interest" description="Disordered" evidence="3">
    <location>
        <begin position="655"/>
        <end position="716"/>
    </location>
</feature>
<feature type="region of interest" description="Disordered" evidence="3">
    <location>
        <begin position="259"/>
        <end position="278"/>
    </location>
</feature>
<feature type="compositionally biased region" description="Basic and acidic residues" evidence="3">
    <location>
        <begin position="601"/>
        <end position="617"/>
    </location>
</feature>
<feature type="compositionally biased region" description="Basic and acidic residues" evidence="3">
    <location>
        <begin position="934"/>
        <end position="953"/>
    </location>
</feature>
<feature type="region of interest" description="Disordered" evidence="3">
    <location>
        <begin position="1291"/>
        <end position="1367"/>
    </location>
</feature>
<dbReference type="SMART" id="SM00297">
    <property type="entry name" value="BROMO"/>
    <property type="match status" value="1"/>
</dbReference>
<evidence type="ECO:0000256" key="2">
    <source>
        <dbReference type="PROSITE-ProRule" id="PRU00035"/>
    </source>
</evidence>
<feature type="compositionally biased region" description="Low complexity" evidence="3">
    <location>
        <begin position="1124"/>
        <end position="1135"/>
    </location>
</feature>
<feature type="region of interest" description="Disordered" evidence="3">
    <location>
        <begin position="486"/>
        <end position="619"/>
    </location>
</feature>
<proteinExistence type="predicted"/>
<feature type="compositionally biased region" description="Basic and acidic residues" evidence="3">
    <location>
        <begin position="794"/>
        <end position="807"/>
    </location>
</feature>
<keyword evidence="1 2" id="KW-0103">Bromodomain</keyword>
<dbReference type="PROSITE" id="PS50014">
    <property type="entry name" value="BROMODOMAIN_2"/>
    <property type="match status" value="1"/>
</dbReference>
<feature type="region of interest" description="Disordered" evidence="3">
    <location>
        <begin position="1100"/>
        <end position="1135"/>
    </location>
</feature>
<feature type="compositionally biased region" description="Basic and acidic residues" evidence="3">
    <location>
        <begin position="679"/>
        <end position="716"/>
    </location>
</feature>
<feature type="compositionally biased region" description="Polar residues" evidence="3">
    <location>
        <begin position="1001"/>
        <end position="1010"/>
    </location>
</feature>
<reference evidence="5" key="1">
    <citation type="journal article" date="2024" name="Gigascience">
        <title>Chromosome-level genome of the poultry shaft louse Menopon gallinae provides insight into the host-switching and adaptive evolution of parasitic lice.</title>
        <authorList>
            <person name="Xu Y."/>
            <person name="Ma L."/>
            <person name="Liu S."/>
            <person name="Liang Y."/>
            <person name="Liu Q."/>
            <person name="He Z."/>
            <person name="Tian L."/>
            <person name="Duan Y."/>
            <person name="Cai W."/>
            <person name="Li H."/>
            <person name="Song F."/>
        </authorList>
    </citation>
    <scope>NUCLEOTIDE SEQUENCE</scope>
    <source>
        <strain evidence="5">Cailab_2023a</strain>
    </source>
</reference>
<feature type="compositionally biased region" description="Low complexity" evidence="3">
    <location>
        <begin position="1022"/>
        <end position="1034"/>
    </location>
</feature>